<feature type="domain" description="tRNA nucleotidyltransferase/poly(A) polymerase RNA and SrmB- binding" evidence="12">
    <location>
        <begin position="282"/>
        <end position="337"/>
    </location>
</feature>
<evidence type="ECO:0000313" key="13">
    <source>
        <dbReference type="EMBL" id="MBV6530943.1"/>
    </source>
</evidence>
<feature type="active site" evidence="7">
    <location>
        <position position="138"/>
    </location>
</feature>
<feature type="active site" evidence="7">
    <location>
        <position position="218"/>
    </location>
</feature>
<keyword evidence="4 7" id="KW-0067">ATP-binding</keyword>
<dbReference type="EC" id="2.7.7.19" evidence="7"/>
<evidence type="ECO:0000256" key="2">
    <source>
        <dbReference type="ARBA" id="ARBA00022679"/>
    </source>
</evidence>
<reference evidence="14 16" key="1">
    <citation type="journal article" date="2021" name="Mol. Ecol.">
        <title>Polar bear-adapted Ursidibacter maritimus are remarkably conserved after generations in captivity.</title>
        <authorList>
            <person name="Espinosa-Gongora C."/>
            <person name="Hansen M.J."/>
            <person name="Bertelsen M.F."/>
            <person name="Bojesen A.M."/>
        </authorList>
    </citation>
    <scope>NUCLEOTIDE SEQUENCE</scope>
    <source>
        <strain evidence="14">Pb43105x</strain>
        <strain evidence="13 16">Pb43106</strain>
    </source>
</reference>
<dbReference type="InterPro" id="IPR025866">
    <property type="entry name" value="PolyA_pol_arg_C_dom"/>
</dbReference>
<dbReference type="Pfam" id="PF12626">
    <property type="entry name" value="PolyA_pol_arg_C"/>
    <property type="match status" value="1"/>
</dbReference>
<dbReference type="InterPro" id="IPR043519">
    <property type="entry name" value="NT_sf"/>
</dbReference>
<name>A0A949WP44_9PAST</name>
<dbReference type="EMBL" id="JABULY010000001">
    <property type="protein sequence ID" value="MBV6530943.1"/>
    <property type="molecule type" value="Genomic_DNA"/>
</dbReference>
<comment type="similarity">
    <text evidence="7 8">Belongs to the tRNA nucleotidyltransferase/poly(A) polymerase family.</text>
</comment>
<dbReference type="Proteomes" id="UP000732858">
    <property type="component" value="Unassembled WGS sequence"/>
</dbReference>
<organism evidence="14 15">
    <name type="scientific">Ursidibacter maritimus</name>
    <dbReference type="NCBI Taxonomy" id="1331689"/>
    <lineage>
        <taxon>Bacteria</taxon>
        <taxon>Pseudomonadati</taxon>
        <taxon>Pseudomonadota</taxon>
        <taxon>Gammaproteobacteria</taxon>
        <taxon>Pasteurellales</taxon>
        <taxon>Pasteurellaceae</taxon>
        <taxon>Ursidibacter</taxon>
    </lineage>
</organism>
<feature type="compositionally biased region" description="Basic residues" evidence="9">
    <location>
        <begin position="509"/>
        <end position="523"/>
    </location>
</feature>
<keyword evidence="5 7" id="KW-0694">RNA-binding</keyword>
<keyword evidence="14" id="KW-0548">Nucleotidyltransferase</keyword>
<protein>
    <recommendedName>
        <fullName evidence="7">Poly(A) polymerase I</fullName>
        <shortName evidence="7">PAP I</shortName>
        <ecNumber evidence="7">2.7.7.19</ecNumber>
    </recommendedName>
</protein>
<evidence type="ECO:0000313" key="15">
    <source>
        <dbReference type="Proteomes" id="UP000732858"/>
    </source>
</evidence>
<dbReference type="InterPro" id="IPR032828">
    <property type="entry name" value="PolyA_RNA-bd"/>
</dbReference>
<accession>A0A949WP44</accession>
<dbReference type="SUPFAM" id="SSF81301">
    <property type="entry name" value="Nucleotidyltransferase"/>
    <property type="match status" value="1"/>
</dbReference>
<evidence type="ECO:0000259" key="12">
    <source>
        <dbReference type="Pfam" id="PF12627"/>
    </source>
</evidence>
<dbReference type="HAMAP" id="MF_00957">
    <property type="entry name" value="PolyA_pol"/>
    <property type="match status" value="1"/>
</dbReference>
<dbReference type="GO" id="GO:1990817">
    <property type="term" value="F:poly(A) RNA polymerase activity"/>
    <property type="evidence" value="ECO:0007669"/>
    <property type="project" value="UniProtKB-UniRule"/>
</dbReference>
<dbReference type="Pfam" id="PF12627">
    <property type="entry name" value="PolyA_pol_RNAbd"/>
    <property type="match status" value="1"/>
</dbReference>
<dbReference type="InterPro" id="IPR002646">
    <property type="entry name" value="PolA_pol_head_dom"/>
</dbReference>
<feature type="region of interest" description="Disordered" evidence="9">
    <location>
        <begin position="49"/>
        <end position="76"/>
    </location>
</feature>
<dbReference type="GO" id="GO:0005524">
    <property type="term" value="F:ATP binding"/>
    <property type="evidence" value="ECO:0007669"/>
    <property type="project" value="UniProtKB-UniRule"/>
</dbReference>
<dbReference type="InterPro" id="IPR052191">
    <property type="entry name" value="tRNA_ntf/polyA_polymerase_I"/>
</dbReference>
<evidence type="ECO:0000256" key="8">
    <source>
        <dbReference type="RuleBase" id="RU003953"/>
    </source>
</evidence>
<dbReference type="GO" id="GO:0043633">
    <property type="term" value="P:polyadenylation-dependent RNA catabolic process"/>
    <property type="evidence" value="ECO:0007669"/>
    <property type="project" value="InterPro"/>
</dbReference>
<dbReference type="AlphaFoldDB" id="A0A949WP44"/>
<keyword evidence="16" id="KW-1185">Reference proteome</keyword>
<evidence type="ECO:0000256" key="3">
    <source>
        <dbReference type="ARBA" id="ARBA00022741"/>
    </source>
</evidence>
<evidence type="ECO:0000256" key="6">
    <source>
        <dbReference type="ARBA" id="ARBA00023163"/>
    </source>
</evidence>
<proteinExistence type="inferred from homology"/>
<comment type="function">
    <text evidence="7">Adds poly(A) tail to the 3' end of many RNAs, which usually targets these RNAs for decay. Plays a significant role in the global control of gene expression, through influencing the rate of transcript degradation, and in the general RNA quality control.</text>
</comment>
<dbReference type="Gene3D" id="1.10.3090.10">
    <property type="entry name" value="cca-adding enzyme, domain 2"/>
    <property type="match status" value="1"/>
</dbReference>
<evidence type="ECO:0000313" key="14">
    <source>
        <dbReference type="EMBL" id="MBV6546477.1"/>
    </source>
</evidence>
<keyword evidence="6 7" id="KW-0804">Transcription</keyword>
<feature type="region of interest" description="Disordered" evidence="9">
    <location>
        <begin position="499"/>
        <end position="531"/>
    </location>
</feature>
<dbReference type="GO" id="GO:0006397">
    <property type="term" value="P:mRNA processing"/>
    <property type="evidence" value="ECO:0007669"/>
    <property type="project" value="UniProtKB-KW"/>
</dbReference>
<dbReference type="Pfam" id="PF01743">
    <property type="entry name" value="PolyA_pol"/>
    <property type="match status" value="1"/>
</dbReference>
<dbReference type="PANTHER" id="PTHR43051:SF1">
    <property type="entry name" value="POLYNUCLEOTIDE ADENYLYLTRANSFERASE FAMILY PROTEIN"/>
    <property type="match status" value="1"/>
</dbReference>
<comment type="caution">
    <text evidence="14">The sequence shown here is derived from an EMBL/GenBank/DDBJ whole genome shotgun (WGS) entry which is preliminary data.</text>
</comment>
<keyword evidence="1 7" id="KW-0507">mRNA processing</keyword>
<feature type="domain" description="Polymerase A arginine-rich C-terminal" evidence="11">
    <location>
        <begin position="394"/>
        <end position="516"/>
    </location>
</feature>
<comment type="catalytic activity">
    <reaction evidence="7">
        <text>RNA(n) + ATP = RNA(n)-3'-adenine ribonucleotide + diphosphate</text>
        <dbReference type="Rhea" id="RHEA:11332"/>
        <dbReference type="Rhea" id="RHEA-COMP:14527"/>
        <dbReference type="Rhea" id="RHEA-COMP:17347"/>
        <dbReference type="ChEBI" id="CHEBI:30616"/>
        <dbReference type="ChEBI" id="CHEBI:33019"/>
        <dbReference type="ChEBI" id="CHEBI:140395"/>
        <dbReference type="ChEBI" id="CHEBI:173115"/>
        <dbReference type="EC" id="2.7.7.19"/>
    </reaction>
</comment>
<dbReference type="Gene3D" id="3.30.460.10">
    <property type="entry name" value="Beta Polymerase, domain 2"/>
    <property type="match status" value="1"/>
</dbReference>
<evidence type="ECO:0000256" key="5">
    <source>
        <dbReference type="ARBA" id="ARBA00022884"/>
    </source>
</evidence>
<feature type="active site" evidence="7">
    <location>
        <position position="136"/>
    </location>
</feature>
<dbReference type="NCBIfam" id="TIGR01942">
    <property type="entry name" value="pcnB"/>
    <property type="match status" value="1"/>
</dbReference>
<evidence type="ECO:0000259" key="11">
    <source>
        <dbReference type="Pfam" id="PF12626"/>
    </source>
</evidence>
<gene>
    <name evidence="7 14" type="primary">pcnB</name>
    <name evidence="13" type="ORF">HT657_02065</name>
    <name evidence="14" type="ORF">HT672_04100</name>
</gene>
<evidence type="ECO:0000256" key="7">
    <source>
        <dbReference type="HAMAP-Rule" id="MF_00957"/>
    </source>
</evidence>
<dbReference type="GO" id="GO:0003723">
    <property type="term" value="F:RNA binding"/>
    <property type="evidence" value="ECO:0007669"/>
    <property type="project" value="UniProtKB-UniRule"/>
</dbReference>
<sequence length="531" mass="61585">MAILFFIDKFLSPNLRCLILNYIKSLFSRPKKSKKQSLLETSELQSSTNVDHLSSNKADIRSGERKKRHNKSHQQAVPPHILHKKFTVSASQFGIGLKNFPNNAISIVTKLQKNGYEAYIVGGCIRDLLLGYKAKDFDIATNARPEEIQKIFGRQCRLIGRRFRLAHIVYGREVYEVATFRAEHHSNASEKMSKTSDSGMLLRDNVYGTLREDAERRDFSVNALYYDVTHNLIFDFFNGIADLKASRLSLIGDPITRYQEDPVRMLRAVRFMAKLDMFLVRESDEPIRKMTHLLSHIPPARLFDESLKLLQSGYGLKTYELMRKYGLFEQLFPVLAPFFTEKSDSNTERMIVKALNSTDERIRDNLRVNPAFLFAALLWYPLREKIDELKNEGGLNSHDAMMLAANEILAQSAKSVALHRRYTCVIRDIWALQFQFPKRTGKRPHQTLEHIKFRAGFDLLVMRAEIEGGDLVELSAWWHEFQFSNENQRGDMLKNVKNIPTFRDEEPKKKRKPRRKFYRKKKSVNSGENQG</sequence>
<evidence type="ECO:0000256" key="4">
    <source>
        <dbReference type="ARBA" id="ARBA00022840"/>
    </source>
</evidence>
<dbReference type="InterPro" id="IPR010206">
    <property type="entry name" value="PolA_pol_I"/>
</dbReference>
<dbReference type="SUPFAM" id="SSF81891">
    <property type="entry name" value="Poly A polymerase C-terminal region-like"/>
    <property type="match status" value="1"/>
</dbReference>
<keyword evidence="3 7" id="KW-0547">Nucleotide-binding</keyword>
<keyword evidence="2 7" id="KW-0808">Transferase</keyword>
<evidence type="ECO:0000256" key="1">
    <source>
        <dbReference type="ARBA" id="ARBA00022664"/>
    </source>
</evidence>
<dbReference type="Proteomes" id="UP001196379">
    <property type="component" value="Unassembled WGS sequence"/>
</dbReference>
<evidence type="ECO:0000256" key="9">
    <source>
        <dbReference type="SAM" id="MobiDB-lite"/>
    </source>
</evidence>
<dbReference type="EMBL" id="JABUMC010000006">
    <property type="protein sequence ID" value="MBV6546477.1"/>
    <property type="molecule type" value="Genomic_DNA"/>
</dbReference>
<feature type="domain" description="Poly A polymerase head" evidence="10">
    <location>
        <begin position="118"/>
        <end position="248"/>
    </location>
</feature>
<dbReference type="PANTHER" id="PTHR43051">
    <property type="entry name" value="POLYNUCLEOTIDE ADENYLYLTRANSFERASE FAMILY PROTEIN"/>
    <property type="match status" value="1"/>
</dbReference>
<evidence type="ECO:0000313" key="16">
    <source>
        <dbReference type="Proteomes" id="UP001196379"/>
    </source>
</evidence>
<evidence type="ECO:0000259" key="10">
    <source>
        <dbReference type="Pfam" id="PF01743"/>
    </source>
</evidence>
<dbReference type="CDD" id="cd05398">
    <property type="entry name" value="NT_ClassII-CCAase"/>
    <property type="match status" value="1"/>
</dbReference>